<reference evidence="3 4" key="1">
    <citation type="journal article" date="2014" name="Science">
        <title>Plant genetics. Early allopolyploid evolution in the post-Neolithic Brassica napus oilseed genome.</title>
        <authorList>
            <person name="Chalhoub B."/>
            <person name="Denoeud F."/>
            <person name="Liu S."/>
            <person name="Parkin I.A."/>
            <person name="Tang H."/>
            <person name="Wang X."/>
            <person name="Chiquet J."/>
            <person name="Belcram H."/>
            <person name="Tong C."/>
            <person name="Samans B."/>
            <person name="Correa M."/>
            <person name="Da Silva C."/>
            <person name="Just J."/>
            <person name="Falentin C."/>
            <person name="Koh C.S."/>
            <person name="Le Clainche I."/>
            <person name="Bernard M."/>
            <person name="Bento P."/>
            <person name="Noel B."/>
            <person name="Labadie K."/>
            <person name="Alberti A."/>
            <person name="Charles M."/>
            <person name="Arnaud D."/>
            <person name="Guo H."/>
            <person name="Daviaud C."/>
            <person name="Alamery S."/>
            <person name="Jabbari K."/>
            <person name="Zhao M."/>
            <person name="Edger P.P."/>
            <person name="Chelaifa H."/>
            <person name="Tack D."/>
            <person name="Lassalle G."/>
            <person name="Mestiri I."/>
            <person name="Schnel N."/>
            <person name="Le Paslier M.C."/>
            <person name="Fan G."/>
            <person name="Renault V."/>
            <person name="Bayer P.E."/>
            <person name="Golicz A.A."/>
            <person name="Manoli S."/>
            <person name="Lee T.H."/>
            <person name="Thi V.H."/>
            <person name="Chalabi S."/>
            <person name="Hu Q."/>
            <person name="Fan C."/>
            <person name="Tollenaere R."/>
            <person name="Lu Y."/>
            <person name="Battail C."/>
            <person name="Shen J."/>
            <person name="Sidebottom C.H."/>
            <person name="Wang X."/>
            <person name="Canaguier A."/>
            <person name="Chauveau A."/>
            <person name="Berard A."/>
            <person name="Deniot G."/>
            <person name="Guan M."/>
            <person name="Liu Z."/>
            <person name="Sun F."/>
            <person name="Lim Y.P."/>
            <person name="Lyons E."/>
            <person name="Town C.D."/>
            <person name="Bancroft I."/>
            <person name="Wang X."/>
            <person name="Meng J."/>
            <person name="Ma J."/>
            <person name="Pires J.C."/>
            <person name="King G.J."/>
            <person name="Brunel D."/>
            <person name="Delourme R."/>
            <person name="Renard M."/>
            <person name="Aury J.M."/>
            <person name="Adams K.L."/>
            <person name="Batley J."/>
            <person name="Snowdon R.J."/>
            <person name="Tost J."/>
            <person name="Edwards D."/>
            <person name="Zhou Y."/>
            <person name="Hua W."/>
            <person name="Sharpe A.G."/>
            <person name="Paterson A.H."/>
            <person name="Guan C."/>
            <person name="Wincker P."/>
        </authorList>
    </citation>
    <scope>NUCLEOTIDE SEQUENCE [LARGE SCALE GENOMIC DNA]</scope>
    <source>
        <strain evidence="4">cv. Darmor-bzh</strain>
    </source>
</reference>
<feature type="region of interest" description="Disordered" evidence="1">
    <location>
        <begin position="68"/>
        <end position="100"/>
    </location>
</feature>
<dbReference type="Proteomes" id="UP000028999">
    <property type="component" value="Unassembled WGS sequence"/>
</dbReference>
<dbReference type="EMBL" id="LK032537">
    <property type="protein sequence ID" value="CDY42883.1"/>
    <property type="molecule type" value="Genomic_DNA"/>
</dbReference>
<evidence type="ECO:0000313" key="4">
    <source>
        <dbReference type="Proteomes" id="UP000028999"/>
    </source>
</evidence>
<evidence type="ECO:0000313" key="3">
    <source>
        <dbReference type="EMBL" id="CDY42883.1"/>
    </source>
</evidence>
<feature type="compositionally biased region" description="Basic and acidic residues" evidence="1">
    <location>
        <begin position="68"/>
        <end position="83"/>
    </location>
</feature>
<sequence>MESCLIPNSNRLILPPNPLLRLMLLTIQWTVSRILSTRTKLGSTKNEQQGTEAGGPVLVQVPEEQMTVEERRAASWRGAEKNPRHLKKTRDNSRHRRRRL</sequence>
<dbReference type="PaxDb" id="3708-A0A078I1B9"/>
<dbReference type="AlphaFoldDB" id="A0A078I1B9"/>
<dbReference type="EMBL" id="HG994372">
    <property type="protein sequence ID" value="CAF2106937.1"/>
    <property type="molecule type" value="Genomic_DNA"/>
</dbReference>
<name>A0A078I1B9_BRANA</name>
<proteinExistence type="predicted"/>
<gene>
    <name evidence="3" type="primary">BnaC08g46870D</name>
    <name evidence="2" type="ORF">DARMORV10_C08P08520.1</name>
    <name evidence="3" type="ORF">GSBRNA2T00075592001</name>
</gene>
<reference evidence="3" key="2">
    <citation type="submission" date="2014-06" db="EMBL/GenBank/DDBJ databases">
        <authorList>
            <person name="Genoscope - CEA"/>
        </authorList>
    </citation>
    <scope>NUCLEOTIDE SEQUENCE</scope>
</reference>
<keyword evidence="4" id="KW-1185">Reference proteome</keyword>
<dbReference type="Proteomes" id="UP001295469">
    <property type="component" value="Chromosome C08"/>
</dbReference>
<reference evidence="2" key="3">
    <citation type="submission" date="2021-01" db="EMBL/GenBank/DDBJ databases">
        <authorList>
            <consortium name="Genoscope - CEA"/>
            <person name="William W."/>
        </authorList>
    </citation>
    <scope>NUCLEOTIDE SEQUENCE</scope>
</reference>
<feature type="compositionally biased region" description="Basic residues" evidence="1">
    <location>
        <begin position="84"/>
        <end position="100"/>
    </location>
</feature>
<organism evidence="3 4">
    <name type="scientific">Brassica napus</name>
    <name type="common">Rape</name>
    <dbReference type="NCBI Taxonomy" id="3708"/>
    <lineage>
        <taxon>Eukaryota</taxon>
        <taxon>Viridiplantae</taxon>
        <taxon>Streptophyta</taxon>
        <taxon>Embryophyta</taxon>
        <taxon>Tracheophyta</taxon>
        <taxon>Spermatophyta</taxon>
        <taxon>Magnoliopsida</taxon>
        <taxon>eudicotyledons</taxon>
        <taxon>Gunneridae</taxon>
        <taxon>Pentapetalae</taxon>
        <taxon>rosids</taxon>
        <taxon>malvids</taxon>
        <taxon>Brassicales</taxon>
        <taxon>Brassicaceae</taxon>
        <taxon>Brassiceae</taxon>
        <taxon>Brassica</taxon>
    </lineage>
</organism>
<accession>A0A078I1B9</accession>
<evidence type="ECO:0000313" key="2">
    <source>
        <dbReference type="EMBL" id="CAF2106937.1"/>
    </source>
</evidence>
<protein>
    <submittedName>
        <fullName evidence="2">(rape) hypothetical protein</fullName>
    </submittedName>
    <submittedName>
        <fullName evidence="3">BnaC08g46870D protein</fullName>
    </submittedName>
</protein>
<evidence type="ECO:0000256" key="1">
    <source>
        <dbReference type="SAM" id="MobiDB-lite"/>
    </source>
</evidence>
<dbReference type="Gramene" id="CDY42883">
    <property type="protein sequence ID" value="CDY42883"/>
    <property type="gene ID" value="GSBRNA2T00075592001"/>
</dbReference>